<evidence type="ECO:0000313" key="2">
    <source>
        <dbReference type="EMBL" id="MDV7137172.1"/>
    </source>
</evidence>
<dbReference type="Proteomes" id="UP001185792">
    <property type="component" value="Unassembled WGS sequence"/>
</dbReference>
<feature type="transmembrane region" description="Helical" evidence="1">
    <location>
        <begin position="91"/>
        <end position="112"/>
    </location>
</feature>
<evidence type="ECO:0008006" key="4">
    <source>
        <dbReference type="Google" id="ProtNLM"/>
    </source>
</evidence>
<evidence type="ECO:0000313" key="3">
    <source>
        <dbReference type="Proteomes" id="UP001185792"/>
    </source>
</evidence>
<organism evidence="2 3">
    <name type="scientific">Williamsia marianensis</name>
    <dbReference type="NCBI Taxonomy" id="85044"/>
    <lineage>
        <taxon>Bacteria</taxon>
        <taxon>Bacillati</taxon>
        <taxon>Actinomycetota</taxon>
        <taxon>Actinomycetes</taxon>
        <taxon>Mycobacteriales</taxon>
        <taxon>Nocardiaceae</taxon>
        <taxon>Williamsia</taxon>
    </lineage>
</organism>
<keyword evidence="1" id="KW-0472">Membrane</keyword>
<sequence>MSEQFDTTPAEEVTYRRRLAQENYLPQPGNTYFDDTPSAQWLFHRSKPLHAVEPSLPQTIRDKLHKHAQKAGRLDRVNVYTEPRARLATPIIVGAQIIAFCATFTTLAYLLVDPLYVDEFLTSALVSIAAMATAAIAHWYRRNDPLAFTYAERNQIAAARRRWDKTPGALQPAHPRELTTPAALAIVAYDTTVAIERNPAWTSAYLHDHRVRLDLAEEREQIAANCRRLEHLHQLSNNTQPDTRDTSTHGQQLTDTHQHYIELAAEATHSIENRIAALITYQRQLVPIEGLITNLARLDTLHTHHPDFAAEYTAITNNNLATHATNHLTTELDTIREGLRTELHILAATTRATELETPLRLQLPE</sequence>
<gene>
    <name evidence="2" type="ORF">R4198_26075</name>
</gene>
<keyword evidence="1" id="KW-1133">Transmembrane helix</keyword>
<comment type="caution">
    <text evidence="2">The sequence shown here is derived from an EMBL/GenBank/DDBJ whole genome shotgun (WGS) entry which is preliminary data.</text>
</comment>
<feature type="transmembrane region" description="Helical" evidence="1">
    <location>
        <begin position="124"/>
        <end position="140"/>
    </location>
</feature>
<dbReference type="RefSeq" id="WP_317715021.1">
    <property type="nucleotide sequence ID" value="NZ_JAWLUM010000011.1"/>
</dbReference>
<reference evidence="2 3" key="1">
    <citation type="submission" date="2023-10" db="EMBL/GenBank/DDBJ databases">
        <title>Development of a sustainable strategy for remediation of hydrocarbon-contaminated territories based on the waste exchange concept.</title>
        <authorList>
            <person name="Krivoruchko A."/>
        </authorList>
    </citation>
    <scope>NUCLEOTIDE SEQUENCE [LARGE SCALE GENOMIC DNA]</scope>
    <source>
        <strain evidence="2 3">IEGM 1236</strain>
    </source>
</reference>
<name>A0ABU4F2S0_WILMA</name>
<keyword evidence="1" id="KW-0812">Transmembrane</keyword>
<keyword evidence="3" id="KW-1185">Reference proteome</keyword>
<protein>
    <recommendedName>
        <fullName evidence="4">SMODS and SLOG-associating 2TM effector domain-containing protein</fullName>
    </recommendedName>
</protein>
<accession>A0ABU4F2S0</accession>
<evidence type="ECO:0000256" key="1">
    <source>
        <dbReference type="SAM" id="Phobius"/>
    </source>
</evidence>
<proteinExistence type="predicted"/>
<dbReference type="EMBL" id="JAWLUM010000011">
    <property type="protein sequence ID" value="MDV7137172.1"/>
    <property type="molecule type" value="Genomic_DNA"/>
</dbReference>